<comment type="similarity">
    <text evidence="2">Belongs to the ABC transporter superfamily. ABCG family. Eye pigment precursor importer (TC 3.A.1.204) subfamily.</text>
</comment>
<evidence type="ECO:0000256" key="3">
    <source>
        <dbReference type="ARBA" id="ARBA00022448"/>
    </source>
</evidence>
<name>A0AAN8XKW9_HALRR</name>
<dbReference type="GO" id="GO:0005886">
    <property type="term" value="C:plasma membrane"/>
    <property type="evidence" value="ECO:0007669"/>
    <property type="project" value="TreeGrafter"/>
</dbReference>
<organism evidence="8 9">
    <name type="scientific">Halocaridina rubra</name>
    <name type="common">Hawaiian red shrimp</name>
    <dbReference type="NCBI Taxonomy" id="373956"/>
    <lineage>
        <taxon>Eukaryota</taxon>
        <taxon>Metazoa</taxon>
        <taxon>Ecdysozoa</taxon>
        <taxon>Arthropoda</taxon>
        <taxon>Crustacea</taxon>
        <taxon>Multicrustacea</taxon>
        <taxon>Malacostraca</taxon>
        <taxon>Eumalacostraca</taxon>
        <taxon>Eucarida</taxon>
        <taxon>Decapoda</taxon>
        <taxon>Pleocyemata</taxon>
        <taxon>Caridea</taxon>
        <taxon>Atyoidea</taxon>
        <taxon>Atyidae</taxon>
        <taxon>Halocaridina</taxon>
    </lineage>
</organism>
<dbReference type="Pfam" id="PF00005">
    <property type="entry name" value="ABC_tran"/>
    <property type="match status" value="1"/>
</dbReference>
<dbReference type="Gene3D" id="3.40.50.300">
    <property type="entry name" value="P-loop containing nucleotide triphosphate hydrolases"/>
    <property type="match status" value="1"/>
</dbReference>
<evidence type="ECO:0000256" key="2">
    <source>
        <dbReference type="ARBA" id="ARBA00005814"/>
    </source>
</evidence>
<keyword evidence="5" id="KW-1133">Transmembrane helix</keyword>
<dbReference type="GO" id="GO:0005524">
    <property type="term" value="F:ATP binding"/>
    <property type="evidence" value="ECO:0007669"/>
    <property type="project" value="InterPro"/>
</dbReference>
<evidence type="ECO:0000256" key="5">
    <source>
        <dbReference type="ARBA" id="ARBA00022989"/>
    </source>
</evidence>
<dbReference type="SUPFAM" id="SSF52540">
    <property type="entry name" value="P-loop containing nucleoside triphosphate hydrolases"/>
    <property type="match status" value="1"/>
</dbReference>
<protein>
    <submittedName>
        <fullName evidence="8">ATPase activity protein</fullName>
    </submittedName>
</protein>
<dbReference type="AlphaFoldDB" id="A0AAN8XKW9"/>
<reference evidence="8 9" key="1">
    <citation type="submission" date="2023-11" db="EMBL/GenBank/DDBJ databases">
        <title>Halocaridina rubra genome assembly.</title>
        <authorList>
            <person name="Smith C."/>
        </authorList>
    </citation>
    <scope>NUCLEOTIDE SEQUENCE [LARGE SCALE GENOMIC DNA]</scope>
    <source>
        <strain evidence="8">EP-1</strain>
        <tissue evidence="8">Whole</tissue>
    </source>
</reference>
<proteinExistence type="inferred from homology"/>
<feature type="domain" description="ABC transporter" evidence="7">
    <location>
        <begin position="51"/>
        <end position="189"/>
    </location>
</feature>
<keyword evidence="4" id="KW-0812">Transmembrane</keyword>
<evidence type="ECO:0000313" key="9">
    <source>
        <dbReference type="Proteomes" id="UP001381693"/>
    </source>
</evidence>
<keyword evidence="6" id="KW-0472">Membrane</keyword>
<gene>
    <name evidence="8" type="primary">wht-7_2</name>
    <name evidence="8" type="ORF">SK128_002382</name>
</gene>
<dbReference type="InterPro" id="IPR003439">
    <property type="entry name" value="ABC_transporter-like_ATP-bd"/>
</dbReference>
<keyword evidence="3" id="KW-0813">Transport</keyword>
<accession>A0AAN8XKW9</accession>
<dbReference type="PANTHER" id="PTHR48041">
    <property type="entry name" value="ABC TRANSPORTER G FAMILY MEMBER 28"/>
    <property type="match status" value="1"/>
</dbReference>
<evidence type="ECO:0000259" key="7">
    <source>
        <dbReference type="Pfam" id="PF00005"/>
    </source>
</evidence>
<dbReference type="PANTHER" id="PTHR48041:SF139">
    <property type="entry name" value="PROTEIN SCARLET"/>
    <property type="match status" value="1"/>
</dbReference>
<keyword evidence="9" id="KW-1185">Reference proteome</keyword>
<evidence type="ECO:0000256" key="1">
    <source>
        <dbReference type="ARBA" id="ARBA00004141"/>
    </source>
</evidence>
<sequence>MTMEQLEMYSKPMVNGTKVDPAAGVTYAWHNLNVYAPSKGLIKKSEEFHILKNVSGMCEGGQLLAIMGASGAGKTTLLNVLTFRSKKLRIEGDIHINGRPVNLRTIAGVSAYVQQEDLFTGVFTVKEQLMFNAQLRIGKEVSEKERKQRVHEVMRELGLNKCADTRIGIPGRVKGISGGEKKRLAFACEVSIKFTKHGP</sequence>
<dbReference type="GO" id="GO:0016887">
    <property type="term" value="F:ATP hydrolysis activity"/>
    <property type="evidence" value="ECO:0007669"/>
    <property type="project" value="InterPro"/>
</dbReference>
<dbReference type="Proteomes" id="UP001381693">
    <property type="component" value="Unassembled WGS sequence"/>
</dbReference>
<dbReference type="InterPro" id="IPR027417">
    <property type="entry name" value="P-loop_NTPase"/>
</dbReference>
<evidence type="ECO:0000256" key="6">
    <source>
        <dbReference type="ARBA" id="ARBA00023136"/>
    </source>
</evidence>
<evidence type="ECO:0000256" key="4">
    <source>
        <dbReference type="ARBA" id="ARBA00022692"/>
    </source>
</evidence>
<comment type="caution">
    <text evidence="8">The sequence shown here is derived from an EMBL/GenBank/DDBJ whole genome shotgun (WGS) entry which is preliminary data.</text>
</comment>
<comment type="subcellular location">
    <subcellularLocation>
        <location evidence="1">Membrane</location>
        <topology evidence="1">Multi-pass membrane protein</topology>
    </subcellularLocation>
</comment>
<dbReference type="EMBL" id="JAXCGZ010005941">
    <property type="protein sequence ID" value="KAK7080420.1"/>
    <property type="molecule type" value="Genomic_DNA"/>
</dbReference>
<evidence type="ECO:0000313" key="8">
    <source>
        <dbReference type="EMBL" id="KAK7080420.1"/>
    </source>
</evidence>
<dbReference type="GO" id="GO:0042626">
    <property type="term" value="F:ATPase-coupled transmembrane transporter activity"/>
    <property type="evidence" value="ECO:0007669"/>
    <property type="project" value="TreeGrafter"/>
</dbReference>
<dbReference type="InterPro" id="IPR050352">
    <property type="entry name" value="ABCG_transporters"/>
</dbReference>